<dbReference type="InterPro" id="IPR004304">
    <property type="entry name" value="FmdA_AmdA"/>
</dbReference>
<name>Q2IJY1_ANADE</name>
<dbReference type="KEGG" id="ade:Adeh_2188"/>
<proteinExistence type="predicted"/>
<dbReference type="EMBL" id="CP000251">
    <property type="protein sequence ID" value="ABC81958.1"/>
    <property type="molecule type" value="Genomic_DNA"/>
</dbReference>
<sequence>MDHLLSARSRRGFLKAGGLFGALAAAAPVLSRARAEGNGGYSLFQQGGGRVHVVESSYETTKWGIFDSNLPDIVQIESGDVVSYPNTWSHFLNDLQPGMPIEEIARLRLAHPGVGPHSIIGPVGVRDAEPGDVLEIQYLRVRPTDWAVCFNNPGALGTGALPDAFPQGQAKYFDLDTANNTSEFAPGIQLRLAPFQGTMGVAPANGVFPTPPGHAYGVISSVPPGQHAGNVDCREAGEGSRLFVPVFQRGGKIFTGDSHALQGDGEVTLTAMETAMKEIRVRVILHKQVALAWPMHETPDAWIVHGTNPDLDIAFRIALLNAIDFLEARAGLTRLDAYALCSLAVSFRVTQVVNGQKGIYGVIPKRIFHPQLRAAMGVI</sequence>
<accession>Q2IJY1</accession>
<dbReference type="HOGENOM" id="CLU_032013_2_1_7"/>
<protein>
    <submittedName>
        <fullName evidence="1">Predicted acetamidase/formamidase</fullName>
    </submittedName>
</protein>
<dbReference type="STRING" id="290397.Adeh_2188"/>
<organism evidence="1 2">
    <name type="scientific">Anaeromyxobacter dehalogenans (strain 2CP-C)</name>
    <dbReference type="NCBI Taxonomy" id="290397"/>
    <lineage>
        <taxon>Bacteria</taxon>
        <taxon>Pseudomonadati</taxon>
        <taxon>Myxococcota</taxon>
        <taxon>Myxococcia</taxon>
        <taxon>Myxococcales</taxon>
        <taxon>Cystobacterineae</taxon>
        <taxon>Anaeromyxobacteraceae</taxon>
        <taxon>Anaeromyxobacter</taxon>
    </lineage>
</organism>
<dbReference type="PANTHER" id="PTHR31891:SF1">
    <property type="entry name" value="FORMAMIDASE C869.04-RELATED"/>
    <property type="match status" value="1"/>
</dbReference>
<dbReference type="Gene3D" id="3.10.28.20">
    <property type="entry name" value="Acetamidase/Formamidase-like domains"/>
    <property type="match status" value="1"/>
</dbReference>
<dbReference type="SUPFAM" id="SSF141130">
    <property type="entry name" value="Acetamidase/Formamidase-like"/>
    <property type="match status" value="1"/>
</dbReference>
<dbReference type="Pfam" id="PF03069">
    <property type="entry name" value="FmdA_AmdA"/>
    <property type="match status" value="2"/>
</dbReference>
<dbReference type="InterPro" id="IPR006311">
    <property type="entry name" value="TAT_signal"/>
</dbReference>
<gene>
    <name evidence="1" type="ordered locus">Adeh_2188</name>
</gene>
<dbReference type="Gene3D" id="2.60.120.580">
    <property type="entry name" value="Acetamidase/Formamidase-like domains"/>
    <property type="match status" value="2"/>
</dbReference>
<dbReference type="AlphaFoldDB" id="Q2IJY1"/>
<dbReference type="eggNOG" id="COG2421">
    <property type="taxonomic scope" value="Bacteria"/>
</dbReference>
<dbReference type="GO" id="GO:0016811">
    <property type="term" value="F:hydrolase activity, acting on carbon-nitrogen (but not peptide) bonds, in linear amides"/>
    <property type="evidence" value="ECO:0007669"/>
    <property type="project" value="InterPro"/>
</dbReference>
<reference evidence="1" key="1">
    <citation type="submission" date="2006-01" db="EMBL/GenBank/DDBJ databases">
        <title>Complete sequence of Anaeromyxobacter dehalogenans 2CP-C.</title>
        <authorList>
            <consortium name="US DOE Joint Genome Institute"/>
            <person name="Copeland A."/>
            <person name="Lucas S."/>
            <person name="Lapidus A."/>
            <person name="Barry K."/>
            <person name="Detter J.C."/>
            <person name="Glavina T."/>
            <person name="Hammon N."/>
            <person name="Israni S."/>
            <person name="Pitluck S."/>
            <person name="Brettin T."/>
            <person name="Bruce D."/>
            <person name="Han C."/>
            <person name="Tapia R."/>
            <person name="Gilna P."/>
            <person name="Kiss H."/>
            <person name="Schmutz J."/>
            <person name="Larimer F."/>
            <person name="Land M."/>
            <person name="Kyrpides N."/>
            <person name="Anderson I."/>
            <person name="Sanford R.A."/>
            <person name="Ritalahti K.M."/>
            <person name="Thomas H.S."/>
            <person name="Kirby J.R."/>
            <person name="Zhulin I.B."/>
            <person name="Loeffler F.E."/>
            <person name="Richardson P."/>
        </authorList>
    </citation>
    <scope>NUCLEOTIDE SEQUENCE</scope>
    <source>
        <strain evidence="1">2CP-C</strain>
    </source>
</reference>
<dbReference type="PROSITE" id="PS51318">
    <property type="entry name" value="TAT"/>
    <property type="match status" value="1"/>
</dbReference>
<evidence type="ECO:0000313" key="1">
    <source>
        <dbReference type="EMBL" id="ABC81958.1"/>
    </source>
</evidence>
<dbReference type="Proteomes" id="UP000001935">
    <property type="component" value="Chromosome"/>
</dbReference>
<evidence type="ECO:0000313" key="2">
    <source>
        <dbReference type="Proteomes" id="UP000001935"/>
    </source>
</evidence>
<dbReference type="PANTHER" id="PTHR31891">
    <property type="entry name" value="FORMAMIDASE C869.04-RELATED"/>
    <property type="match status" value="1"/>
</dbReference>